<feature type="transmembrane region" description="Helical" evidence="1">
    <location>
        <begin position="100"/>
        <end position="122"/>
    </location>
</feature>
<accession>A0ABW4D5D0</accession>
<organism evidence="2 3">
    <name type="scientific">Levilactobacillus lanxiensis</name>
    <dbReference type="NCBI Taxonomy" id="2799568"/>
    <lineage>
        <taxon>Bacteria</taxon>
        <taxon>Bacillati</taxon>
        <taxon>Bacillota</taxon>
        <taxon>Bacilli</taxon>
        <taxon>Lactobacillales</taxon>
        <taxon>Lactobacillaceae</taxon>
        <taxon>Levilactobacillus</taxon>
    </lineage>
</organism>
<keyword evidence="1" id="KW-0812">Transmembrane</keyword>
<keyword evidence="3" id="KW-1185">Reference proteome</keyword>
<keyword evidence="1" id="KW-0472">Membrane</keyword>
<comment type="caution">
    <text evidence="2">The sequence shown here is derived from an EMBL/GenBank/DDBJ whole genome shotgun (WGS) entry which is preliminary data.</text>
</comment>
<name>A0ABW4D5D0_9LACO</name>
<proteinExistence type="predicted"/>
<evidence type="ECO:0000313" key="2">
    <source>
        <dbReference type="EMBL" id="MFD1455961.1"/>
    </source>
</evidence>
<evidence type="ECO:0000256" key="1">
    <source>
        <dbReference type="SAM" id="Phobius"/>
    </source>
</evidence>
<keyword evidence="1" id="KW-1133">Transmembrane helix</keyword>
<feature type="transmembrane region" description="Helical" evidence="1">
    <location>
        <begin position="178"/>
        <end position="201"/>
    </location>
</feature>
<sequence>MKYWLTCQNALMATLAYRGNLVLNLLTTAVNVMVTIFMWLAVYNFSGRSDIAGIQPNQMVIYLIVVNVLALIFSAEPIFKFSGLVRSGNLSVVLMRPINYFIQSFWDYLGRGLPFLVIYGLATGFISPVFRRGLLYALASLLLMGLTYGMFFLMITAISLCSFWLVQVWPLRPVLSALFLLLGGQAFPLQVLPPTFAWLIYNPFSLAGNQLTLLLLGKLSLNQILLAGGWALGWAVVALGILKIVWPRGIRSYEGVGS</sequence>
<feature type="transmembrane region" description="Helical" evidence="1">
    <location>
        <begin position="134"/>
        <end position="166"/>
    </location>
</feature>
<evidence type="ECO:0000313" key="3">
    <source>
        <dbReference type="Proteomes" id="UP001597189"/>
    </source>
</evidence>
<dbReference type="Proteomes" id="UP001597189">
    <property type="component" value="Unassembled WGS sequence"/>
</dbReference>
<feature type="transmembrane region" description="Helical" evidence="1">
    <location>
        <begin position="221"/>
        <end position="242"/>
    </location>
</feature>
<feature type="transmembrane region" description="Helical" evidence="1">
    <location>
        <begin position="60"/>
        <end position="79"/>
    </location>
</feature>
<dbReference type="Pfam" id="PF06182">
    <property type="entry name" value="ABC2_membrane_6"/>
    <property type="match status" value="1"/>
</dbReference>
<dbReference type="InterPro" id="IPR010390">
    <property type="entry name" value="ABC-2_transporter-like"/>
</dbReference>
<dbReference type="EMBL" id="JBHTOD010000007">
    <property type="protein sequence ID" value="MFD1455961.1"/>
    <property type="molecule type" value="Genomic_DNA"/>
</dbReference>
<reference evidence="3" key="1">
    <citation type="journal article" date="2019" name="Int. J. Syst. Evol. Microbiol.">
        <title>The Global Catalogue of Microorganisms (GCM) 10K type strain sequencing project: providing services to taxonomists for standard genome sequencing and annotation.</title>
        <authorList>
            <consortium name="The Broad Institute Genomics Platform"/>
            <consortium name="The Broad Institute Genome Sequencing Center for Infectious Disease"/>
            <person name="Wu L."/>
            <person name="Ma J."/>
        </authorList>
    </citation>
    <scope>NUCLEOTIDE SEQUENCE [LARGE SCALE GENOMIC DNA]</scope>
    <source>
        <strain evidence="3">CCM 8979</strain>
    </source>
</reference>
<protein>
    <submittedName>
        <fullName evidence="2">ABC-2 family transporter protein</fullName>
    </submittedName>
</protein>
<feature type="transmembrane region" description="Helical" evidence="1">
    <location>
        <begin position="21"/>
        <end position="40"/>
    </location>
</feature>
<gene>
    <name evidence="2" type="ORF">ACFQ44_09820</name>
</gene>
<dbReference type="PANTHER" id="PTHR36832">
    <property type="entry name" value="SLR1174 PROTEIN-RELATED"/>
    <property type="match status" value="1"/>
</dbReference>
<dbReference type="PANTHER" id="PTHR36832:SF1">
    <property type="entry name" value="SLR1174 PROTEIN"/>
    <property type="match status" value="1"/>
</dbReference>
<dbReference type="RefSeq" id="WP_203646040.1">
    <property type="nucleotide sequence ID" value="NZ_BOLN01000007.1"/>
</dbReference>